<dbReference type="AlphaFoldDB" id="G9YR86"/>
<dbReference type="Proteomes" id="UP000004459">
    <property type="component" value="Unassembled WGS sequence"/>
</dbReference>
<evidence type="ECO:0000313" key="2">
    <source>
        <dbReference type="Proteomes" id="UP000004459"/>
    </source>
</evidence>
<gene>
    <name evidence="1" type="ORF">HMPREF0372_02032</name>
</gene>
<proteinExistence type="predicted"/>
<comment type="caution">
    <text evidence="1">The sequence shown here is derived from an EMBL/GenBank/DDBJ whole genome shotgun (WGS) entry which is preliminary data.</text>
</comment>
<dbReference type="EMBL" id="AGCK01000158">
    <property type="protein sequence ID" value="EHM49938.1"/>
    <property type="molecule type" value="Genomic_DNA"/>
</dbReference>
<name>G9YR86_FLAPL</name>
<organism evidence="1 2">
    <name type="scientific">Flavonifractor plautii ATCC 29863</name>
    <dbReference type="NCBI Taxonomy" id="411475"/>
    <lineage>
        <taxon>Bacteria</taxon>
        <taxon>Bacillati</taxon>
        <taxon>Bacillota</taxon>
        <taxon>Clostridia</taxon>
        <taxon>Eubacteriales</taxon>
        <taxon>Oscillospiraceae</taxon>
        <taxon>Flavonifractor</taxon>
    </lineage>
</organism>
<protein>
    <submittedName>
        <fullName evidence="1">Uncharacterized protein</fullName>
    </submittedName>
</protein>
<dbReference type="HOGENOM" id="CLU_3268301_0_0_9"/>
<sequence length="41" mass="4512">MNGHPLPHIIVSPAKMSNGESVGKHENAPCLPVNFRISLYR</sequence>
<reference evidence="1 2" key="1">
    <citation type="submission" date="2011-08" db="EMBL/GenBank/DDBJ databases">
        <authorList>
            <person name="Weinstock G."/>
            <person name="Sodergren E."/>
            <person name="Clifton S."/>
            <person name="Fulton L."/>
            <person name="Fulton B."/>
            <person name="Courtney L."/>
            <person name="Fronick C."/>
            <person name="Harrison M."/>
            <person name="Strong C."/>
            <person name="Farmer C."/>
            <person name="Delahaunty K."/>
            <person name="Markovic C."/>
            <person name="Hall O."/>
            <person name="Minx P."/>
            <person name="Tomlinson C."/>
            <person name="Mitreva M."/>
            <person name="Hou S."/>
            <person name="Chen J."/>
            <person name="Wollam A."/>
            <person name="Pepin K.H."/>
            <person name="Johnson M."/>
            <person name="Bhonagiri V."/>
            <person name="Zhang X."/>
            <person name="Suruliraj S."/>
            <person name="Warren W."/>
            <person name="Chinwalla A."/>
            <person name="Mardis E.R."/>
            <person name="Wilson R.K."/>
        </authorList>
    </citation>
    <scope>NUCLEOTIDE SEQUENCE [LARGE SCALE GENOMIC DNA]</scope>
    <source>
        <strain evidence="1 2">ATCC 29863</strain>
    </source>
</reference>
<accession>G9YR86</accession>
<evidence type="ECO:0000313" key="1">
    <source>
        <dbReference type="EMBL" id="EHM49938.1"/>
    </source>
</evidence>